<dbReference type="RefSeq" id="WP_121001046.1">
    <property type="nucleotide sequence ID" value="NZ_RBXO01000001.1"/>
</dbReference>
<name>A0A495VRG2_9PSEU</name>
<proteinExistence type="predicted"/>
<feature type="chain" id="PRO_5019845875" evidence="3">
    <location>
        <begin position="35"/>
        <end position="256"/>
    </location>
</feature>
<sequence length="256" mass="25912">MSTNRFGGRTLAKGGAVLATAAFIALGTAGPASAHVTASTPKDAVQGGYTKVTLRVPNERPNAGTVKLELTLPAEYPLASVSTKPTAGWKVEAVKGKLDKPVQNHGAEVTEAVRTVVWTADPGVRIEPNQFNEFDLSIGPLPDNTDQLVIPAKQTYDNGEVVDWNAPPPAAGAQEPEHPAPVLKLVAKKTGGDDHGTATNAAAGSDGHGSSSSAAAGTDDTARWLGGAGLAVGALGLGFGVGAVLRSRRATGTPSA</sequence>
<keyword evidence="2" id="KW-0472">Membrane</keyword>
<gene>
    <name evidence="5" type="ORF">C8E97_0382</name>
</gene>
<reference evidence="5 6" key="1">
    <citation type="submission" date="2018-10" db="EMBL/GenBank/DDBJ databases">
        <title>Sequencing the genomes of 1000 actinobacteria strains.</title>
        <authorList>
            <person name="Klenk H.-P."/>
        </authorList>
    </citation>
    <scope>NUCLEOTIDE SEQUENCE [LARGE SCALE GENOMIC DNA]</scope>
    <source>
        <strain evidence="5 6">DSM 43800</strain>
    </source>
</reference>
<dbReference type="OrthoDB" id="9810871at2"/>
<evidence type="ECO:0000259" key="4">
    <source>
        <dbReference type="Pfam" id="PF07987"/>
    </source>
</evidence>
<dbReference type="Pfam" id="PF07987">
    <property type="entry name" value="DUF1775"/>
    <property type="match status" value="1"/>
</dbReference>
<evidence type="ECO:0000256" key="2">
    <source>
        <dbReference type="SAM" id="Phobius"/>
    </source>
</evidence>
<evidence type="ECO:0000256" key="1">
    <source>
        <dbReference type="SAM" id="MobiDB-lite"/>
    </source>
</evidence>
<protein>
    <submittedName>
        <fullName evidence="5">Uncharacterized protein YcnI</fullName>
    </submittedName>
</protein>
<dbReference type="Gene3D" id="2.60.40.2230">
    <property type="entry name" value="Uncharacterised protein YcnI-like PF07987, DUF1775"/>
    <property type="match status" value="1"/>
</dbReference>
<dbReference type="Proteomes" id="UP000282084">
    <property type="component" value="Unassembled WGS sequence"/>
</dbReference>
<dbReference type="EMBL" id="RBXO01000001">
    <property type="protein sequence ID" value="RKT51892.1"/>
    <property type="molecule type" value="Genomic_DNA"/>
</dbReference>
<dbReference type="AlphaFoldDB" id="A0A495VRG2"/>
<feature type="region of interest" description="Disordered" evidence="1">
    <location>
        <begin position="189"/>
        <end position="217"/>
    </location>
</feature>
<evidence type="ECO:0000313" key="5">
    <source>
        <dbReference type="EMBL" id="RKT51892.1"/>
    </source>
</evidence>
<evidence type="ECO:0000313" key="6">
    <source>
        <dbReference type="Proteomes" id="UP000282084"/>
    </source>
</evidence>
<accession>A0A495VRG2</accession>
<keyword evidence="2" id="KW-0812">Transmembrane</keyword>
<comment type="caution">
    <text evidence="5">The sequence shown here is derived from an EMBL/GenBank/DDBJ whole genome shotgun (WGS) entry which is preliminary data.</text>
</comment>
<dbReference type="InterPro" id="IPR012533">
    <property type="entry name" value="YcnI-copper_dom"/>
</dbReference>
<feature type="signal peptide" evidence="3">
    <location>
        <begin position="1"/>
        <end position="34"/>
    </location>
</feature>
<feature type="transmembrane region" description="Helical" evidence="2">
    <location>
        <begin position="224"/>
        <end position="245"/>
    </location>
</feature>
<dbReference type="CDD" id="cd08545">
    <property type="entry name" value="YcnI_like"/>
    <property type="match status" value="1"/>
</dbReference>
<keyword evidence="2" id="KW-1133">Transmembrane helix</keyword>
<feature type="domain" description="YncI copper-binding" evidence="4">
    <location>
        <begin position="35"/>
        <end position="185"/>
    </location>
</feature>
<keyword evidence="3" id="KW-0732">Signal</keyword>
<evidence type="ECO:0000256" key="3">
    <source>
        <dbReference type="SAM" id="SignalP"/>
    </source>
</evidence>
<keyword evidence="6" id="KW-1185">Reference proteome</keyword>
<dbReference type="InterPro" id="IPR038507">
    <property type="entry name" value="YcnI-like_sf"/>
</dbReference>
<organism evidence="5 6">
    <name type="scientific">Saccharothrix australiensis</name>
    <dbReference type="NCBI Taxonomy" id="2072"/>
    <lineage>
        <taxon>Bacteria</taxon>
        <taxon>Bacillati</taxon>
        <taxon>Actinomycetota</taxon>
        <taxon>Actinomycetes</taxon>
        <taxon>Pseudonocardiales</taxon>
        <taxon>Pseudonocardiaceae</taxon>
        <taxon>Saccharothrix</taxon>
    </lineage>
</organism>
<feature type="compositionally biased region" description="Low complexity" evidence="1">
    <location>
        <begin position="201"/>
        <end position="217"/>
    </location>
</feature>